<feature type="domain" description="Bulb-type lectin" evidence="3">
    <location>
        <begin position="31"/>
        <end position="161"/>
    </location>
</feature>
<protein>
    <recommendedName>
        <fullName evidence="3">Bulb-type lectin domain-containing protein</fullName>
    </recommendedName>
</protein>
<keyword evidence="2" id="KW-0732">Signal</keyword>
<dbReference type="Proteomes" id="UP000192578">
    <property type="component" value="Unassembled WGS sequence"/>
</dbReference>
<dbReference type="AlphaFoldDB" id="A0A1W0X3H5"/>
<reference evidence="5" key="1">
    <citation type="submission" date="2017-01" db="EMBL/GenBank/DDBJ databases">
        <title>Comparative genomics of anhydrobiosis in the tardigrade Hypsibius dujardini.</title>
        <authorList>
            <person name="Yoshida Y."/>
            <person name="Koutsovoulos G."/>
            <person name="Laetsch D."/>
            <person name="Stevens L."/>
            <person name="Kumar S."/>
            <person name="Horikawa D."/>
            <person name="Ishino K."/>
            <person name="Komine S."/>
            <person name="Tomita M."/>
            <person name="Blaxter M."/>
            <person name="Arakawa K."/>
        </authorList>
    </citation>
    <scope>NUCLEOTIDE SEQUENCE [LARGE SCALE GENOMIC DNA]</scope>
    <source>
        <strain evidence="5">Z151</strain>
    </source>
</reference>
<name>A0A1W0X3H5_HYPEX</name>
<dbReference type="PROSITE" id="PS50927">
    <property type="entry name" value="BULB_LECTIN"/>
    <property type="match status" value="2"/>
</dbReference>
<proteinExistence type="predicted"/>
<accession>A0A1W0X3H5</accession>
<sequence length="529" mass="58009">MLAPILVILVFVSIADAQEHVYYPEDSSPLRETVRSGASMFTGDTIWSANGQIRMTLQANGDVVVYRACDHHSLMATNTYGSAANELKMQPNGNLILYGPADAAVPAWLPFTSLSADGRRIFWKASTNSSMATAGASLRLENSGQLCLFKASGPCLWRSQGNPSKFGSVTCPEYVKSGESIKEDSSIWTSRHQARLTLEATGRAVIYRICDGGLMWSTNIKQLRHHTKSVLTMQHDGNAVIYEPEEGPAVPPGQKRVVWSTDTHASIYAGADLKLDGTGSLCLQKNGTCLWQSGGATMANRTMYPEFAKAEVIMKPGDTLSIGQTLWSSNRTCSLSFQTDRQIVLQRQCDNRKLWSLDGSADGNSAAKLAMQRNGLLILYNLLNQSIWNVTWAPRCSSVPTFKTKGADLRIAEDCRLCVFKDGYCHWTSSIRKSYCASPFAVSPAEVDEDDYENPDGDGLRTEVTATIDHRNCYTGSSLVVTGFLTLLVVVILLTAAVLLARWYNRKKTTGVWWYVTMARSVSSSALSP</sequence>
<dbReference type="OrthoDB" id="1884773at2759"/>
<feature type="chain" id="PRO_5013252469" description="Bulb-type lectin domain-containing protein" evidence="2">
    <location>
        <begin position="18"/>
        <end position="529"/>
    </location>
</feature>
<organism evidence="4 5">
    <name type="scientific">Hypsibius exemplaris</name>
    <name type="common">Freshwater tardigrade</name>
    <dbReference type="NCBI Taxonomy" id="2072580"/>
    <lineage>
        <taxon>Eukaryota</taxon>
        <taxon>Metazoa</taxon>
        <taxon>Ecdysozoa</taxon>
        <taxon>Tardigrada</taxon>
        <taxon>Eutardigrada</taxon>
        <taxon>Parachela</taxon>
        <taxon>Hypsibioidea</taxon>
        <taxon>Hypsibiidae</taxon>
        <taxon>Hypsibius</taxon>
    </lineage>
</organism>
<keyword evidence="1" id="KW-0472">Membrane</keyword>
<evidence type="ECO:0000256" key="2">
    <source>
        <dbReference type="SAM" id="SignalP"/>
    </source>
</evidence>
<evidence type="ECO:0000259" key="3">
    <source>
        <dbReference type="PROSITE" id="PS50927"/>
    </source>
</evidence>
<evidence type="ECO:0000313" key="5">
    <source>
        <dbReference type="Proteomes" id="UP000192578"/>
    </source>
</evidence>
<dbReference type="Gene3D" id="2.90.10.10">
    <property type="entry name" value="Bulb-type lectin domain"/>
    <property type="match status" value="3"/>
</dbReference>
<feature type="signal peptide" evidence="2">
    <location>
        <begin position="1"/>
        <end position="17"/>
    </location>
</feature>
<gene>
    <name evidence="4" type="ORF">BV898_04192</name>
</gene>
<dbReference type="EMBL" id="MTYJ01000020">
    <property type="protein sequence ID" value="OQV21981.1"/>
    <property type="molecule type" value="Genomic_DNA"/>
</dbReference>
<keyword evidence="5" id="KW-1185">Reference proteome</keyword>
<dbReference type="InterPro" id="IPR036426">
    <property type="entry name" value="Bulb-type_lectin_dom_sf"/>
</dbReference>
<feature type="domain" description="Bulb-type lectin" evidence="3">
    <location>
        <begin position="172"/>
        <end position="296"/>
    </location>
</feature>
<dbReference type="InterPro" id="IPR001480">
    <property type="entry name" value="Bulb-type_lectin_dom"/>
</dbReference>
<evidence type="ECO:0000256" key="1">
    <source>
        <dbReference type="SAM" id="Phobius"/>
    </source>
</evidence>
<keyword evidence="1" id="KW-1133">Transmembrane helix</keyword>
<evidence type="ECO:0000313" key="4">
    <source>
        <dbReference type="EMBL" id="OQV21981.1"/>
    </source>
</evidence>
<dbReference type="SUPFAM" id="SSF51110">
    <property type="entry name" value="alpha-D-mannose-specific plant lectins"/>
    <property type="match status" value="4"/>
</dbReference>
<feature type="transmembrane region" description="Helical" evidence="1">
    <location>
        <begin position="479"/>
        <end position="501"/>
    </location>
</feature>
<comment type="caution">
    <text evidence="4">The sequence shown here is derived from an EMBL/GenBank/DDBJ whole genome shotgun (WGS) entry which is preliminary data.</text>
</comment>
<keyword evidence="1" id="KW-0812">Transmembrane</keyword>